<evidence type="ECO:0000256" key="2">
    <source>
        <dbReference type="ARBA" id="ARBA00022679"/>
    </source>
</evidence>
<dbReference type="Gene3D" id="3.40.50.2000">
    <property type="entry name" value="Glycogen Phosphorylase B"/>
    <property type="match status" value="2"/>
</dbReference>
<organism evidence="4 5">
    <name type="scientific">Halorussus aquaticus</name>
    <dbReference type="NCBI Taxonomy" id="2953748"/>
    <lineage>
        <taxon>Archaea</taxon>
        <taxon>Methanobacteriati</taxon>
        <taxon>Methanobacteriota</taxon>
        <taxon>Stenosarchaea group</taxon>
        <taxon>Halobacteria</taxon>
        <taxon>Halobacteriales</taxon>
        <taxon>Haladaptataceae</taxon>
        <taxon>Halorussus</taxon>
    </lineage>
</organism>
<gene>
    <name evidence="4" type="ORF">ACFO9K_17525</name>
</gene>
<dbReference type="CDD" id="cd03794">
    <property type="entry name" value="GT4_WbuB-like"/>
    <property type="match status" value="1"/>
</dbReference>
<dbReference type="Pfam" id="PF13579">
    <property type="entry name" value="Glyco_trans_4_4"/>
    <property type="match status" value="1"/>
</dbReference>
<evidence type="ECO:0000313" key="4">
    <source>
        <dbReference type="EMBL" id="MFC4826056.1"/>
    </source>
</evidence>
<evidence type="ECO:0000259" key="3">
    <source>
        <dbReference type="Pfam" id="PF13579"/>
    </source>
</evidence>
<proteinExistence type="predicted"/>
<name>A0ABD5Q757_9EURY</name>
<dbReference type="AlphaFoldDB" id="A0ABD5Q757"/>
<dbReference type="EMBL" id="JBHSHT010000002">
    <property type="protein sequence ID" value="MFC4826056.1"/>
    <property type="molecule type" value="Genomic_DNA"/>
</dbReference>
<dbReference type="InterPro" id="IPR028098">
    <property type="entry name" value="Glyco_trans_4-like_N"/>
</dbReference>
<evidence type="ECO:0000313" key="5">
    <source>
        <dbReference type="Proteomes" id="UP001595945"/>
    </source>
</evidence>
<dbReference type="GO" id="GO:0016757">
    <property type="term" value="F:glycosyltransferase activity"/>
    <property type="evidence" value="ECO:0007669"/>
    <property type="project" value="UniProtKB-KW"/>
</dbReference>
<dbReference type="RefSeq" id="WP_254268308.1">
    <property type="nucleotide sequence ID" value="NZ_CP100400.1"/>
</dbReference>
<keyword evidence="1" id="KW-0328">Glycosyltransferase</keyword>
<comment type="caution">
    <text evidence="4">The sequence shown here is derived from an EMBL/GenBank/DDBJ whole genome shotgun (WGS) entry which is preliminary data.</text>
</comment>
<accession>A0ABD5Q757</accession>
<dbReference type="PANTHER" id="PTHR12526">
    <property type="entry name" value="GLYCOSYLTRANSFERASE"/>
    <property type="match status" value="1"/>
</dbReference>
<dbReference type="Pfam" id="PF13692">
    <property type="entry name" value="Glyco_trans_1_4"/>
    <property type="match status" value="1"/>
</dbReference>
<evidence type="ECO:0000256" key="1">
    <source>
        <dbReference type="ARBA" id="ARBA00022676"/>
    </source>
</evidence>
<dbReference type="GeneID" id="73046851"/>
<dbReference type="PANTHER" id="PTHR12526:SF629">
    <property type="entry name" value="TEICHURONIC ACID BIOSYNTHESIS GLYCOSYLTRANSFERASE TUAH-RELATED"/>
    <property type="match status" value="1"/>
</dbReference>
<dbReference type="Proteomes" id="UP001595945">
    <property type="component" value="Unassembled WGS sequence"/>
</dbReference>
<feature type="domain" description="Glycosyltransferase subfamily 4-like N-terminal" evidence="3">
    <location>
        <begin position="23"/>
        <end position="171"/>
    </location>
</feature>
<keyword evidence="2" id="KW-0808">Transferase</keyword>
<reference evidence="4 5" key="1">
    <citation type="journal article" date="2019" name="Int. J. Syst. Evol. Microbiol.">
        <title>The Global Catalogue of Microorganisms (GCM) 10K type strain sequencing project: providing services to taxonomists for standard genome sequencing and annotation.</title>
        <authorList>
            <consortium name="The Broad Institute Genomics Platform"/>
            <consortium name="The Broad Institute Genome Sequencing Center for Infectious Disease"/>
            <person name="Wu L."/>
            <person name="Ma J."/>
        </authorList>
    </citation>
    <scope>NUCLEOTIDE SEQUENCE [LARGE SCALE GENOMIC DNA]</scope>
    <source>
        <strain evidence="4 5">XZYJ18</strain>
    </source>
</reference>
<keyword evidence="5" id="KW-1185">Reference proteome</keyword>
<dbReference type="SUPFAM" id="SSF53756">
    <property type="entry name" value="UDP-Glycosyltransferase/glycogen phosphorylase"/>
    <property type="match status" value="1"/>
</dbReference>
<protein>
    <submittedName>
        <fullName evidence="4">Glycosyltransferase family 4 protein</fullName>
    </submittedName>
</protein>
<sequence length="377" mass="42807">MTTVCILSTAHYTFDPRIFYRESKALADAGYDVTFVTHHPEDETQKGIRIRSLGSADTRTERWVDVWSAYRVATELNADVYHFHDPELVPVGILLKLTTDAKVVYDVHEDYDTVITRRDWIPDPVSVPLAKLFPFVQSAFSQPFDAIVPATDWIEDQFTERGHENVHLIRNFPRIGDITISDPPVEPRADLTMVYVGSFGGNHGLMRMIDLVEETRERGIDSELWVIGGFNKPSFEANVNDRLERSAHGDRVQLLGYVDYEDIFSYLSTADLGLALADKELYEYCVPNKVFEYLAASTPVMVTDTVGMRRYLPDDCGFRVDASNTSGQADIVERFTGNVEGLHKMGENGRDRVKSEYCWDQEKERLLDLYRGLTGGP</sequence>